<keyword evidence="2" id="KW-1185">Reference proteome</keyword>
<organism evidence="1 2">
    <name type="scientific">Streptomyces vastus</name>
    <dbReference type="NCBI Taxonomy" id="285451"/>
    <lineage>
        <taxon>Bacteria</taxon>
        <taxon>Bacillati</taxon>
        <taxon>Actinomycetota</taxon>
        <taxon>Actinomycetes</taxon>
        <taxon>Kitasatosporales</taxon>
        <taxon>Streptomycetaceae</taxon>
        <taxon>Streptomyces</taxon>
    </lineage>
</organism>
<protein>
    <submittedName>
        <fullName evidence="1">Uncharacterized protein</fullName>
    </submittedName>
</protein>
<dbReference type="RefSeq" id="WP_344386783.1">
    <property type="nucleotide sequence ID" value="NZ_BAAASJ010000002.1"/>
</dbReference>
<gene>
    <name evidence="1" type="ORF">GCM10010307_01690</name>
</gene>
<sequence length="62" mass="7118">MNAEFGTSFTGRDPAACRVVEPVPRERQYRAIACHAGQSSDNPVLWRRLELLGDREYLRILE</sequence>
<evidence type="ECO:0000313" key="1">
    <source>
        <dbReference type="EMBL" id="GAA2619254.1"/>
    </source>
</evidence>
<name>A0ABP6CMJ0_9ACTN</name>
<reference evidence="2" key="1">
    <citation type="journal article" date="2019" name="Int. J. Syst. Evol. Microbiol.">
        <title>The Global Catalogue of Microorganisms (GCM) 10K type strain sequencing project: providing services to taxonomists for standard genome sequencing and annotation.</title>
        <authorList>
            <consortium name="The Broad Institute Genomics Platform"/>
            <consortium name="The Broad Institute Genome Sequencing Center for Infectious Disease"/>
            <person name="Wu L."/>
            <person name="Ma J."/>
        </authorList>
    </citation>
    <scope>NUCLEOTIDE SEQUENCE [LARGE SCALE GENOMIC DNA]</scope>
    <source>
        <strain evidence="2">JCM 4524</strain>
    </source>
</reference>
<comment type="caution">
    <text evidence="1">The sequence shown here is derived from an EMBL/GenBank/DDBJ whole genome shotgun (WGS) entry which is preliminary data.</text>
</comment>
<dbReference type="Proteomes" id="UP001500151">
    <property type="component" value="Unassembled WGS sequence"/>
</dbReference>
<evidence type="ECO:0000313" key="2">
    <source>
        <dbReference type="Proteomes" id="UP001500151"/>
    </source>
</evidence>
<dbReference type="EMBL" id="BAAASJ010000002">
    <property type="protein sequence ID" value="GAA2619254.1"/>
    <property type="molecule type" value="Genomic_DNA"/>
</dbReference>
<proteinExistence type="predicted"/>
<accession>A0ABP6CMJ0</accession>